<organism evidence="1 2">
    <name type="scientific">Gluconacetobacter tumulisoli</name>
    <dbReference type="NCBI Taxonomy" id="1286189"/>
    <lineage>
        <taxon>Bacteria</taxon>
        <taxon>Pseudomonadati</taxon>
        <taxon>Pseudomonadota</taxon>
        <taxon>Alphaproteobacteria</taxon>
        <taxon>Acetobacterales</taxon>
        <taxon>Acetobacteraceae</taxon>
        <taxon>Gluconacetobacter</taxon>
    </lineage>
</organism>
<comment type="caution">
    <text evidence="1">The sequence shown here is derived from an EMBL/GenBank/DDBJ whole genome shotgun (WGS) entry which is preliminary data.</text>
</comment>
<dbReference type="EMBL" id="JABEQM010000005">
    <property type="protein sequence ID" value="MBB2201552.1"/>
    <property type="molecule type" value="Genomic_DNA"/>
</dbReference>
<reference evidence="1 2" key="1">
    <citation type="submission" date="2020-04" db="EMBL/GenBank/DDBJ databases">
        <title>Description of novel Gluconacetobacter.</title>
        <authorList>
            <person name="Sombolestani A."/>
        </authorList>
    </citation>
    <scope>NUCLEOTIDE SEQUENCE [LARGE SCALE GENOMIC DNA]</scope>
    <source>
        <strain evidence="1 2">LMG 27802</strain>
    </source>
</reference>
<protein>
    <submittedName>
        <fullName evidence="1">Uncharacterized protein</fullName>
    </submittedName>
</protein>
<proteinExistence type="predicted"/>
<keyword evidence="2" id="KW-1185">Reference proteome</keyword>
<evidence type="ECO:0000313" key="1">
    <source>
        <dbReference type="EMBL" id="MBB2201552.1"/>
    </source>
</evidence>
<evidence type="ECO:0000313" key="2">
    <source>
        <dbReference type="Proteomes" id="UP000578030"/>
    </source>
</evidence>
<sequence length="135" mass="14224">MAATAPTVPTAADAATTGQISFSLKELDVGAGFTWGRGRLVYGGRTYDFTISGGGLVGVGFSRIEASGTIRNLTRLRDFDGTYWAVQAEATMGRGRGGKVMENNHGVDISLTTSTRGARLAAEAMRVTLHLRQVA</sequence>
<name>A0A7W4K712_9PROT</name>
<accession>A0A7W4K712</accession>
<dbReference type="AlphaFoldDB" id="A0A7W4K712"/>
<dbReference type="Proteomes" id="UP000578030">
    <property type="component" value="Unassembled WGS sequence"/>
</dbReference>
<gene>
    <name evidence="1" type="ORF">HLH28_08160</name>
</gene>